<dbReference type="PANTHER" id="PTHR12418">
    <property type="entry name" value="ACYL-COENZYME A THIOESTERASE THEM4"/>
    <property type="match status" value="1"/>
</dbReference>
<evidence type="ECO:0000256" key="12">
    <source>
        <dbReference type="ARBA" id="ARBA00023273"/>
    </source>
</evidence>
<keyword evidence="6" id="KW-0053">Apoptosis</keyword>
<dbReference type="GO" id="GO:0006631">
    <property type="term" value="P:fatty acid metabolic process"/>
    <property type="evidence" value="ECO:0007669"/>
    <property type="project" value="UniProtKB-KW"/>
</dbReference>
<gene>
    <name evidence="26" type="ordered locus">Tcur_2512</name>
</gene>
<evidence type="ECO:0000256" key="23">
    <source>
        <dbReference type="ARBA" id="ARBA00048180"/>
    </source>
</evidence>
<protein>
    <recommendedName>
        <fullName evidence="17">Acyl-coenzyme A thioesterase THEM4</fullName>
        <ecNumber evidence="16">3.1.2.2</ecNumber>
    </recommendedName>
    <alternativeName>
        <fullName evidence="18">Thioesterase superfamily member 4</fullName>
    </alternativeName>
</protein>
<evidence type="ECO:0000256" key="6">
    <source>
        <dbReference type="ARBA" id="ARBA00022703"/>
    </source>
</evidence>
<keyword evidence="9" id="KW-0809">Transit peptide</keyword>
<dbReference type="HOGENOM" id="CLU_1254420_0_0_11"/>
<evidence type="ECO:0000256" key="4">
    <source>
        <dbReference type="ARBA" id="ARBA00022475"/>
    </source>
</evidence>
<keyword evidence="10" id="KW-0443">Lipid metabolism</keyword>
<reference evidence="26 27" key="1">
    <citation type="journal article" date="2011" name="Stand. Genomic Sci.">
        <title>Complete genome sequence of Thermomonospora curvata type strain (B9).</title>
        <authorList>
            <person name="Chertkov O."/>
            <person name="Sikorski J."/>
            <person name="Nolan M."/>
            <person name="Lapidus A."/>
            <person name="Lucas S."/>
            <person name="Del Rio T.G."/>
            <person name="Tice H."/>
            <person name="Cheng J.F."/>
            <person name="Goodwin L."/>
            <person name="Pitluck S."/>
            <person name="Liolios K."/>
            <person name="Ivanova N."/>
            <person name="Mavromatis K."/>
            <person name="Mikhailova N."/>
            <person name="Ovchinnikova G."/>
            <person name="Pati A."/>
            <person name="Chen A."/>
            <person name="Palaniappan K."/>
            <person name="Djao O.D."/>
            <person name="Land M."/>
            <person name="Hauser L."/>
            <person name="Chang Y.J."/>
            <person name="Jeffries C.D."/>
            <person name="Brettin T."/>
            <person name="Han C."/>
            <person name="Detter J.C."/>
            <person name="Rohde M."/>
            <person name="Goker M."/>
            <person name="Woyke T."/>
            <person name="Bristow J."/>
            <person name="Eisen J.A."/>
            <person name="Markowitz V."/>
            <person name="Hugenholtz P."/>
            <person name="Klenk H.P."/>
            <person name="Kyrpides N.C."/>
        </authorList>
    </citation>
    <scope>NUCLEOTIDE SEQUENCE [LARGE SCALE GENOMIC DNA]</scope>
    <source>
        <strain evidence="27">ATCC 19995 / DSM 43183 / JCM 3096 / KCTC 9072 / NBRC 15933 / NCIMB 10081 / Henssen B9</strain>
    </source>
</reference>
<evidence type="ECO:0000256" key="5">
    <source>
        <dbReference type="ARBA" id="ARBA00022490"/>
    </source>
</evidence>
<organism evidence="26 27">
    <name type="scientific">Thermomonospora curvata (strain ATCC 19995 / DSM 43183 / JCM 3096 / KCTC 9072 / NBRC 15933 / NCIMB 10081 / Henssen B9)</name>
    <dbReference type="NCBI Taxonomy" id="471852"/>
    <lineage>
        <taxon>Bacteria</taxon>
        <taxon>Bacillati</taxon>
        <taxon>Actinomycetota</taxon>
        <taxon>Actinomycetes</taxon>
        <taxon>Streptosporangiales</taxon>
        <taxon>Thermomonosporaceae</taxon>
        <taxon>Thermomonospora</taxon>
    </lineage>
</organism>
<evidence type="ECO:0000256" key="1">
    <source>
        <dbReference type="ARBA" id="ARBA00004170"/>
    </source>
</evidence>
<dbReference type="eggNOG" id="COG2050">
    <property type="taxonomic scope" value="Bacteria"/>
</dbReference>
<evidence type="ECO:0000256" key="24">
    <source>
        <dbReference type="SAM" id="MobiDB-lite"/>
    </source>
</evidence>
<evidence type="ECO:0000256" key="17">
    <source>
        <dbReference type="ARBA" id="ARBA00040123"/>
    </source>
</evidence>
<accession>D1A420</accession>
<evidence type="ECO:0000256" key="14">
    <source>
        <dbReference type="ARBA" id="ARBA00037002"/>
    </source>
</evidence>
<keyword evidence="4" id="KW-1003">Cell membrane</keyword>
<dbReference type="AlphaFoldDB" id="D1A420"/>
<evidence type="ECO:0000256" key="22">
    <source>
        <dbReference type="ARBA" id="ARBA00048074"/>
    </source>
</evidence>
<feature type="domain" description="Thioesterase" evidence="25">
    <location>
        <begin position="132"/>
        <end position="202"/>
    </location>
</feature>
<evidence type="ECO:0000256" key="10">
    <source>
        <dbReference type="ARBA" id="ARBA00023098"/>
    </source>
</evidence>
<comment type="catalytic activity">
    <reaction evidence="20">
        <text>hexadecanoyl-CoA + H2O = hexadecanoate + CoA + H(+)</text>
        <dbReference type="Rhea" id="RHEA:16645"/>
        <dbReference type="ChEBI" id="CHEBI:7896"/>
        <dbReference type="ChEBI" id="CHEBI:15377"/>
        <dbReference type="ChEBI" id="CHEBI:15378"/>
        <dbReference type="ChEBI" id="CHEBI:57287"/>
        <dbReference type="ChEBI" id="CHEBI:57379"/>
        <dbReference type="EC" id="3.1.2.2"/>
    </reaction>
    <physiologicalReaction direction="left-to-right" evidence="20">
        <dbReference type="Rhea" id="RHEA:16646"/>
    </physiologicalReaction>
</comment>
<comment type="catalytic activity">
    <reaction evidence="21">
        <text>decanoyl-CoA + H2O = decanoate + CoA + H(+)</text>
        <dbReference type="Rhea" id="RHEA:40059"/>
        <dbReference type="ChEBI" id="CHEBI:15377"/>
        <dbReference type="ChEBI" id="CHEBI:15378"/>
        <dbReference type="ChEBI" id="CHEBI:27689"/>
        <dbReference type="ChEBI" id="CHEBI:57287"/>
        <dbReference type="ChEBI" id="CHEBI:61430"/>
    </reaction>
    <physiologicalReaction direction="left-to-right" evidence="21">
        <dbReference type="Rhea" id="RHEA:40060"/>
    </physiologicalReaction>
</comment>
<evidence type="ECO:0000256" key="8">
    <source>
        <dbReference type="ARBA" id="ARBA00022832"/>
    </source>
</evidence>
<evidence type="ECO:0000256" key="2">
    <source>
        <dbReference type="ARBA" id="ARBA00004496"/>
    </source>
</evidence>
<comment type="catalytic activity">
    <reaction evidence="14">
        <text>(9Z)-octadecenoyl-CoA + H2O = (9Z)-octadecenoate + CoA + H(+)</text>
        <dbReference type="Rhea" id="RHEA:40139"/>
        <dbReference type="ChEBI" id="CHEBI:15377"/>
        <dbReference type="ChEBI" id="CHEBI:15378"/>
        <dbReference type="ChEBI" id="CHEBI:30823"/>
        <dbReference type="ChEBI" id="CHEBI:57287"/>
        <dbReference type="ChEBI" id="CHEBI:57387"/>
    </reaction>
    <physiologicalReaction direction="left-to-right" evidence="14">
        <dbReference type="Rhea" id="RHEA:40140"/>
    </physiologicalReaction>
</comment>
<evidence type="ECO:0000313" key="27">
    <source>
        <dbReference type="Proteomes" id="UP000001918"/>
    </source>
</evidence>
<evidence type="ECO:0000313" key="26">
    <source>
        <dbReference type="EMBL" id="ACY98073.1"/>
    </source>
</evidence>
<comment type="catalytic activity">
    <reaction evidence="13">
        <text>(5Z,8Z,11Z,14Z)-eicosatetraenoyl-CoA + H2O = (5Z,8Z,11Z,14Z)-eicosatetraenoate + CoA + H(+)</text>
        <dbReference type="Rhea" id="RHEA:40151"/>
        <dbReference type="ChEBI" id="CHEBI:15377"/>
        <dbReference type="ChEBI" id="CHEBI:15378"/>
        <dbReference type="ChEBI" id="CHEBI:32395"/>
        <dbReference type="ChEBI" id="CHEBI:57287"/>
        <dbReference type="ChEBI" id="CHEBI:57368"/>
    </reaction>
    <physiologicalReaction direction="left-to-right" evidence="13">
        <dbReference type="Rhea" id="RHEA:40152"/>
    </physiologicalReaction>
</comment>
<comment type="catalytic activity">
    <reaction evidence="23">
        <text>tetradecanoyl-CoA + H2O = tetradecanoate + CoA + H(+)</text>
        <dbReference type="Rhea" id="RHEA:40119"/>
        <dbReference type="ChEBI" id="CHEBI:15377"/>
        <dbReference type="ChEBI" id="CHEBI:15378"/>
        <dbReference type="ChEBI" id="CHEBI:30807"/>
        <dbReference type="ChEBI" id="CHEBI:57287"/>
        <dbReference type="ChEBI" id="CHEBI:57385"/>
    </reaction>
    <physiologicalReaction direction="left-to-right" evidence="23">
        <dbReference type="Rhea" id="RHEA:40120"/>
    </physiologicalReaction>
</comment>
<keyword evidence="5" id="KW-0963">Cytoplasm</keyword>
<evidence type="ECO:0000259" key="25">
    <source>
        <dbReference type="Pfam" id="PF03061"/>
    </source>
</evidence>
<dbReference type="InterPro" id="IPR052365">
    <property type="entry name" value="THEM4/THEM5_acyl-CoA_thioest"/>
</dbReference>
<dbReference type="Proteomes" id="UP000001918">
    <property type="component" value="Chromosome"/>
</dbReference>
<name>D1A420_THECD</name>
<sequence length="227" mass="24782">MTQSSTSKPSPHPALTGREQEAGELADAVRRLIGLTMDAPAPPEVTKEAVRALEAVADMLQRHVPDPPLPKTLLHEPDPGDGDLGARMPFDNVIGRYNPLALPLELEFDREADPPRALLRGAFTRAYEGPPGCVHGAVLAASFDIAFAAANFIAGMPGPTVRLEIDYRRPTALHAPCVFEAWVESHDDRRVRTVGRLVQRDKVTVEAVGDFAKLDQSQIARMVERTR</sequence>
<dbReference type="Gene3D" id="3.10.129.10">
    <property type="entry name" value="Hotdog Thioesterase"/>
    <property type="match status" value="1"/>
</dbReference>
<dbReference type="PANTHER" id="PTHR12418:SF19">
    <property type="entry name" value="ACYL-COENZYME A THIOESTERASE THEM4"/>
    <property type="match status" value="1"/>
</dbReference>
<comment type="catalytic activity">
    <reaction evidence="19">
        <text>octanoyl-CoA + H2O = octanoate + CoA + H(+)</text>
        <dbReference type="Rhea" id="RHEA:30143"/>
        <dbReference type="ChEBI" id="CHEBI:15377"/>
        <dbReference type="ChEBI" id="CHEBI:15378"/>
        <dbReference type="ChEBI" id="CHEBI:25646"/>
        <dbReference type="ChEBI" id="CHEBI:57287"/>
        <dbReference type="ChEBI" id="CHEBI:57386"/>
    </reaction>
    <physiologicalReaction direction="left-to-right" evidence="19">
        <dbReference type="Rhea" id="RHEA:30144"/>
    </physiologicalReaction>
</comment>
<dbReference type="STRING" id="471852.Tcur_2512"/>
<keyword evidence="11" id="KW-0472">Membrane</keyword>
<comment type="subcellular location">
    <subcellularLocation>
        <location evidence="3">Cell projection</location>
        <location evidence="3">Ruffle membrane</location>
    </subcellularLocation>
    <subcellularLocation>
        <location evidence="2">Cytoplasm</location>
    </subcellularLocation>
    <subcellularLocation>
        <location evidence="1">Membrane</location>
        <topology evidence="1">Peripheral membrane protein</topology>
    </subcellularLocation>
</comment>
<evidence type="ECO:0000256" key="15">
    <source>
        <dbReference type="ARBA" id="ARBA00038456"/>
    </source>
</evidence>
<comment type="catalytic activity">
    <reaction evidence="22">
        <text>dodecanoyl-CoA + H2O = dodecanoate + CoA + H(+)</text>
        <dbReference type="Rhea" id="RHEA:30135"/>
        <dbReference type="ChEBI" id="CHEBI:15377"/>
        <dbReference type="ChEBI" id="CHEBI:15378"/>
        <dbReference type="ChEBI" id="CHEBI:18262"/>
        <dbReference type="ChEBI" id="CHEBI:57287"/>
        <dbReference type="ChEBI" id="CHEBI:57375"/>
    </reaction>
    <physiologicalReaction direction="left-to-right" evidence="22">
        <dbReference type="Rhea" id="RHEA:30136"/>
    </physiologicalReaction>
</comment>
<dbReference type="GO" id="GO:0016020">
    <property type="term" value="C:membrane"/>
    <property type="evidence" value="ECO:0007669"/>
    <property type="project" value="UniProtKB-SubCell"/>
</dbReference>
<dbReference type="EMBL" id="CP001738">
    <property type="protein sequence ID" value="ACY98073.1"/>
    <property type="molecule type" value="Genomic_DNA"/>
</dbReference>
<evidence type="ECO:0000256" key="16">
    <source>
        <dbReference type="ARBA" id="ARBA00038848"/>
    </source>
</evidence>
<evidence type="ECO:0000256" key="18">
    <source>
        <dbReference type="ARBA" id="ARBA00043210"/>
    </source>
</evidence>
<evidence type="ECO:0000256" key="7">
    <source>
        <dbReference type="ARBA" id="ARBA00022801"/>
    </source>
</evidence>
<dbReference type="KEGG" id="tcu:Tcur_2512"/>
<evidence type="ECO:0000256" key="9">
    <source>
        <dbReference type="ARBA" id="ARBA00022946"/>
    </source>
</evidence>
<dbReference type="RefSeq" id="WP_012852857.1">
    <property type="nucleotide sequence ID" value="NC_013510.1"/>
</dbReference>
<dbReference type="InterPro" id="IPR029069">
    <property type="entry name" value="HotDog_dom_sf"/>
</dbReference>
<keyword evidence="7" id="KW-0378">Hydrolase</keyword>
<dbReference type="SUPFAM" id="SSF54637">
    <property type="entry name" value="Thioesterase/thiol ester dehydrase-isomerase"/>
    <property type="match status" value="1"/>
</dbReference>
<evidence type="ECO:0000256" key="19">
    <source>
        <dbReference type="ARBA" id="ARBA00047588"/>
    </source>
</evidence>
<feature type="region of interest" description="Disordered" evidence="24">
    <location>
        <begin position="1"/>
        <end position="25"/>
    </location>
</feature>
<dbReference type="Pfam" id="PF03061">
    <property type="entry name" value="4HBT"/>
    <property type="match status" value="1"/>
</dbReference>
<evidence type="ECO:0000256" key="21">
    <source>
        <dbReference type="ARBA" id="ARBA00047969"/>
    </source>
</evidence>
<evidence type="ECO:0000256" key="3">
    <source>
        <dbReference type="ARBA" id="ARBA00004632"/>
    </source>
</evidence>
<comment type="similarity">
    <text evidence="15">Belongs to the THEM4/THEM5 thioesterase family.</text>
</comment>
<dbReference type="GO" id="GO:0016787">
    <property type="term" value="F:hydrolase activity"/>
    <property type="evidence" value="ECO:0007669"/>
    <property type="project" value="UniProtKB-KW"/>
</dbReference>
<keyword evidence="8" id="KW-0276">Fatty acid metabolism</keyword>
<dbReference type="GO" id="GO:0005737">
    <property type="term" value="C:cytoplasm"/>
    <property type="evidence" value="ECO:0007669"/>
    <property type="project" value="UniProtKB-SubCell"/>
</dbReference>
<evidence type="ECO:0000256" key="13">
    <source>
        <dbReference type="ARBA" id="ARBA00035852"/>
    </source>
</evidence>
<keyword evidence="12" id="KW-0966">Cell projection</keyword>
<dbReference type="EC" id="3.1.2.2" evidence="16"/>
<evidence type="ECO:0000256" key="11">
    <source>
        <dbReference type="ARBA" id="ARBA00023136"/>
    </source>
</evidence>
<evidence type="ECO:0000256" key="20">
    <source>
        <dbReference type="ARBA" id="ARBA00047734"/>
    </source>
</evidence>
<proteinExistence type="inferred from homology"/>
<dbReference type="InterPro" id="IPR006683">
    <property type="entry name" value="Thioestr_dom"/>
</dbReference>
<keyword evidence="27" id="KW-1185">Reference proteome</keyword>